<accession>A0A918T8I9</accession>
<organism evidence="1 2">
    <name type="scientific">Streptomyces termitum</name>
    <dbReference type="NCBI Taxonomy" id="67368"/>
    <lineage>
        <taxon>Bacteria</taxon>
        <taxon>Bacillati</taxon>
        <taxon>Actinomycetota</taxon>
        <taxon>Actinomycetes</taxon>
        <taxon>Kitasatosporales</taxon>
        <taxon>Streptomycetaceae</taxon>
        <taxon>Streptomyces</taxon>
    </lineage>
</organism>
<sequence>MTGQGFTWVSDPRGPLHSGSGNQYVYQWSIGPESQLLRRGTARREIVREHRLRLTRCYVRPRGYARAAERLEPPGAVVLLDGAAGSGRRATATMLLEEAPEPDGGIEELPLASEDGFSEPSPGRRYLLDLSRVDDTEYPSVQKTLAQYRTMVEKNDARMVVVAPAGLEWMLDAELAPLVVRIERPRGRAVLGRHLRVRGVEFTHEQLTTDDLGRLCETAPMRELDRLADLVAQARDSARYGTDFVRWRDAALSASTNWSQQVARQLREHPGARERALLLAAAMLHGAPAETVLEAAGVLLEVLRHPEDGAPGLAGEGLGERFDKLALLREDDGRVGFSGLAYDGAVRKHFWENFPEIRPEFRDWVGLCVARRGIASEERGRLAARFAEQALAAGRPDDLPLLVEAWTRPVEGGRLRAEAAVLLELGLSHEQYGPWFRNRVYQWVKASKLDPDLARVLTDVCRYVLSVTHPEQAMVRLRYLALNGEAPEDAVRAARTALLGLAAGSRRQYRRLVHRLLVSTAGERLLDVLVGLVDPVGLRIEPPWEEFALVWRAVMARGTPGSWTPLVKRWLTAVAERRVSDQVLVALLLAASGDRMLLDQLYATACDWVGETPAAEARARTARGFCQEIDTALGIGMVLSGSGARVNRDGE</sequence>
<protein>
    <submittedName>
        <fullName evidence="1">Uncharacterized protein</fullName>
    </submittedName>
</protein>
<evidence type="ECO:0000313" key="2">
    <source>
        <dbReference type="Proteomes" id="UP000644020"/>
    </source>
</evidence>
<reference evidence="1" key="2">
    <citation type="submission" date="2020-09" db="EMBL/GenBank/DDBJ databases">
        <authorList>
            <person name="Sun Q."/>
            <person name="Ohkuma M."/>
        </authorList>
    </citation>
    <scope>NUCLEOTIDE SEQUENCE</scope>
    <source>
        <strain evidence="1">JCM 4518</strain>
    </source>
</reference>
<dbReference type="AlphaFoldDB" id="A0A918T8I9"/>
<reference evidence="1" key="1">
    <citation type="journal article" date="2014" name="Int. J. Syst. Evol. Microbiol.">
        <title>Complete genome sequence of Corynebacterium casei LMG S-19264T (=DSM 44701T), isolated from a smear-ripened cheese.</title>
        <authorList>
            <consortium name="US DOE Joint Genome Institute (JGI-PGF)"/>
            <person name="Walter F."/>
            <person name="Albersmeier A."/>
            <person name="Kalinowski J."/>
            <person name="Ruckert C."/>
        </authorList>
    </citation>
    <scope>NUCLEOTIDE SEQUENCE</scope>
    <source>
        <strain evidence="1">JCM 4518</strain>
    </source>
</reference>
<evidence type="ECO:0000313" key="1">
    <source>
        <dbReference type="EMBL" id="GHB06105.1"/>
    </source>
</evidence>
<gene>
    <name evidence="1" type="ORF">GCM10010305_56670</name>
</gene>
<dbReference type="EMBL" id="BMUL01000020">
    <property type="protein sequence ID" value="GHB06105.1"/>
    <property type="molecule type" value="Genomic_DNA"/>
</dbReference>
<comment type="caution">
    <text evidence="1">The sequence shown here is derived from an EMBL/GenBank/DDBJ whole genome shotgun (WGS) entry which is preliminary data.</text>
</comment>
<keyword evidence="2" id="KW-1185">Reference proteome</keyword>
<dbReference type="Proteomes" id="UP000644020">
    <property type="component" value="Unassembled WGS sequence"/>
</dbReference>
<proteinExistence type="predicted"/>
<name>A0A918T8I9_9ACTN</name>
<dbReference type="RefSeq" id="WP_189982549.1">
    <property type="nucleotide sequence ID" value="NZ_BMUL01000020.1"/>
</dbReference>